<dbReference type="GO" id="GO:0009239">
    <property type="term" value="P:enterobactin biosynthetic process"/>
    <property type="evidence" value="ECO:0007669"/>
    <property type="project" value="TreeGrafter"/>
</dbReference>
<dbReference type="PANTHER" id="PTHR45527">
    <property type="entry name" value="NONRIBOSOMAL PEPTIDE SYNTHETASE"/>
    <property type="match status" value="1"/>
</dbReference>
<dbReference type="FunFam" id="1.10.1200.10:FF:000005">
    <property type="entry name" value="Nonribosomal peptide synthetase 1"/>
    <property type="match status" value="1"/>
</dbReference>
<dbReference type="InterPro" id="IPR020806">
    <property type="entry name" value="PKS_PP-bd"/>
</dbReference>
<evidence type="ECO:0000259" key="4">
    <source>
        <dbReference type="PROSITE" id="PS50075"/>
    </source>
</evidence>
<dbReference type="Gene3D" id="3.40.50.980">
    <property type="match status" value="4"/>
</dbReference>
<evidence type="ECO:0000256" key="2">
    <source>
        <dbReference type="ARBA" id="ARBA00022450"/>
    </source>
</evidence>
<dbReference type="Pfam" id="PF00550">
    <property type="entry name" value="PP-binding"/>
    <property type="match status" value="3"/>
</dbReference>
<dbReference type="PROSITE" id="PS00012">
    <property type="entry name" value="PHOSPHOPANTETHEINE"/>
    <property type="match status" value="1"/>
</dbReference>
<dbReference type="Gene3D" id="3.30.300.30">
    <property type="match status" value="3"/>
</dbReference>
<dbReference type="Gene3D" id="3.30.559.10">
    <property type="entry name" value="Chloramphenicol acetyltransferase-like domain"/>
    <property type="match status" value="3"/>
</dbReference>
<name>A0A318RJG1_WILLI</name>
<dbReference type="GO" id="GO:0008610">
    <property type="term" value="P:lipid biosynthetic process"/>
    <property type="evidence" value="ECO:0007669"/>
    <property type="project" value="UniProtKB-ARBA"/>
</dbReference>
<feature type="domain" description="Carrier" evidence="4">
    <location>
        <begin position="973"/>
        <end position="1048"/>
    </location>
</feature>
<dbReference type="Pfam" id="PF13193">
    <property type="entry name" value="AMP-binding_C"/>
    <property type="match status" value="2"/>
</dbReference>
<feature type="domain" description="Carrier" evidence="4">
    <location>
        <begin position="3054"/>
        <end position="3130"/>
    </location>
</feature>
<dbReference type="RefSeq" id="WP_110469328.1">
    <property type="nucleotide sequence ID" value="NZ_QJSP01000005.1"/>
</dbReference>
<dbReference type="FunFam" id="3.30.300.30:FF:000015">
    <property type="entry name" value="Nonribosomal peptide synthase SidD"/>
    <property type="match status" value="1"/>
</dbReference>
<dbReference type="CDD" id="cd05930">
    <property type="entry name" value="A_NRPS"/>
    <property type="match status" value="1"/>
</dbReference>
<dbReference type="Pfam" id="PF00668">
    <property type="entry name" value="Condensation"/>
    <property type="match status" value="3"/>
</dbReference>
<dbReference type="SUPFAM" id="SSF56801">
    <property type="entry name" value="Acetyl-CoA synthetase-like"/>
    <property type="match status" value="3"/>
</dbReference>
<dbReference type="Pfam" id="PF00501">
    <property type="entry name" value="AMP-binding"/>
    <property type="match status" value="3"/>
</dbReference>
<dbReference type="SMART" id="SM00824">
    <property type="entry name" value="PKS_TE"/>
    <property type="match status" value="1"/>
</dbReference>
<dbReference type="OrthoDB" id="4501954at2"/>
<dbReference type="Gene3D" id="3.40.50.1820">
    <property type="entry name" value="alpha/beta hydrolase"/>
    <property type="match status" value="1"/>
</dbReference>
<dbReference type="Proteomes" id="UP000247591">
    <property type="component" value="Unassembled WGS sequence"/>
</dbReference>
<dbReference type="InterPro" id="IPR001031">
    <property type="entry name" value="Thioesterase"/>
</dbReference>
<dbReference type="Gene3D" id="3.30.559.30">
    <property type="entry name" value="Nonribosomal peptide synthetase, condensation domain"/>
    <property type="match status" value="3"/>
</dbReference>
<evidence type="ECO:0000256" key="3">
    <source>
        <dbReference type="ARBA" id="ARBA00022553"/>
    </source>
</evidence>
<dbReference type="InterPro" id="IPR009081">
    <property type="entry name" value="PP-bd_ACP"/>
</dbReference>
<dbReference type="SUPFAM" id="SSF53474">
    <property type="entry name" value="alpha/beta-Hydrolases"/>
    <property type="match status" value="1"/>
</dbReference>
<dbReference type="SUPFAM" id="SSF47336">
    <property type="entry name" value="ACP-like"/>
    <property type="match status" value="3"/>
</dbReference>
<dbReference type="UniPathway" id="UPA00011"/>
<dbReference type="Gene3D" id="2.30.38.10">
    <property type="entry name" value="Luciferase, Domain 3"/>
    <property type="match status" value="2"/>
</dbReference>
<dbReference type="InterPro" id="IPR010071">
    <property type="entry name" value="AA_adenyl_dom"/>
</dbReference>
<dbReference type="PROSITE" id="PS50075">
    <property type="entry name" value="CARRIER"/>
    <property type="match status" value="3"/>
</dbReference>
<dbReference type="InterPro" id="IPR000873">
    <property type="entry name" value="AMP-dep_synth/lig_dom"/>
</dbReference>
<accession>A0A318RJG1</accession>
<dbReference type="InterPro" id="IPR001242">
    <property type="entry name" value="Condensation_dom"/>
</dbReference>
<keyword evidence="2" id="KW-0596">Phosphopantetheine</keyword>
<dbReference type="SUPFAM" id="SSF52777">
    <property type="entry name" value="CoA-dependent acyltransferases"/>
    <property type="match status" value="6"/>
</dbReference>
<comment type="caution">
    <text evidence="5">The sequence shown here is derived from an EMBL/GenBank/DDBJ whole genome shotgun (WGS) entry which is preliminary data.</text>
</comment>
<dbReference type="GO" id="GO:0043041">
    <property type="term" value="P:amino acid activation for nonribosomal peptide biosynthetic process"/>
    <property type="evidence" value="ECO:0007669"/>
    <property type="project" value="TreeGrafter"/>
</dbReference>
<reference evidence="5 6" key="1">
    <citation type="submission" date="2018-06" db="EMBL/GenBank/DDBJ databases">
        <title>Genomic Encyclopedia of Type Strains, Phase IV (KMG-IV): sequencing the most valuable type-strain genomes for metagenomic binning, comparative biology and taxonomic classification.</title>
        <authorList>
            <person name="Goeker M."/>
        </authorList>
    </citation>
    <scope>NUCLEOTIDE SEQUENCE [LARGE SCALE GENOMIC DNA]</scope>
    <source>
        <strain evidence="5 6">DSM 45521</strain>
    </source>
</reference>
<dbReference type="Pfam" id="PF00975">
    <property type="entry name" value="Thioesterase"/>
    <property type="match status" value="1"/>
</dbReference>
<comment type="cofactor">
    <cofactor evidence="1">
        <name>pantetheine 4'-phosphate</name>
        <dbReference type="ChEBI" id="CHEBI:47942"/>
    </cofactor>
</comment>
<evidence type="ECO:0000313" key="5">
    <source>
        <dbReference type="EMBL" id="PYE17931.1"/>
    </source>
</evidence>
<dbReference type="PANTHER" id="PTHR45527:SF1">
    <property type="entry name" value="FATTY ACID SYNTHASE"/>
    <property type="match status" value="1"/>
</dbReference>
<dbReference type="InterPro" id="IPR020845">
    <property type="entry name" value="AMP-binding_CS"/>
</dbReference>
<organism evidence="5 6">
    <name type="scientific">Williamsia limnetica</name>
    <dbReference type="NCBI Taxonomy" id="882452"/>
    <lineage>
        <taxon>Bacteria</taxon>
        <taxon>Bacillati</taxon>
        <taxon>Actinomycetota</taxon>
        <taxon>Actinomycetes</taxon>
        <taxon>Mycobacteriales</taxon>
        <taxon>Nocardiaceae</taxon>
        <taxon>Williamsia</taxon>
    </lineage>
</organism>
<dbReference type="GO" id="GO:0047527">
    <property type="term" value="F:2,3-dihydroxybenzoate-serine ligase activity"/>
    <property type="evidence" value="ECO:0007669"/>
    <property type="project" value="TreeGrafter"/>
</dbReference>
<evidence type="ECO:0000313" key="6">
    <source>
        <dbReference type="Proteomes" id="UP000247591"/>
    </source>
</evidence>
<dbReference type="InterPro" id="IPR020802">
    <property type="entry name" value="TesA-like"/>
</dbReference>
<dbReference type="PROSITE" id="PS00455">
    <property type="entry name" value="AMP_BINDING"/>
    <property type="match status" value="3"/>
</dbReference>
<keyword evidence="6" id="KW-1185">Reference proteome</keyword>
<dbReference type="Gene3D" id="1.10.1200.10">
    <property type="entry name" value="ACP-like"/>
    <property type="match status" value="2"/>
</dbReference>
<dbReference type="InterPro" id="IPR042099">
    <property type="entry name" value="ANL_N_sf"/>
</dbReference>
<dbReference type="InterPro" id="IPR025110">
    <property type="entry name" value="AMP-bd_C"/>
</dbReference>
<dbReference type="InterPro" id="IPR023213">
    <property type="entry name" value="CAT-like_dom_sf"/>
</dbReference>
<dbReference type="SMART" id="SM00823">
    <property type="entry name" value="PKS_PP"/>
    <property type="match status" value="3"/>
</dbReference>
<gene>
    <name evidence="5" type="ORF">DFR67_10576</name>
</gene>
<keyword evidence="3" id="KW-0597">Phosphoprotein</keyword>
<dbReference type="Gene3D" id="3.40.50.12780">
    <property type="entry name" value="N-terminal domain of ligase-like"/>
    <property type="match status" value="1"/>
</dbReference>
<dbReference type="GO" id="GO:0009366">
    <property type="term" value="C:enterobactin synthetase complex"/>
    <property type="evidence" value="ECO:0007669"/>
    <property type="project" value="TreeGrafter"/>
</dbReference>
<sequence length="3406" mass="364897">MESVEPSQSSPTGRSVGSTDNAAFPLTAAQRGIWFAQHLMPDTPIVIANYAEINGPLDVDLLDDVVRAGMHEIDCGMLRLIEIDGTPYQIVDSTLSDRFERVDLRHEPDPVAAAQAWMVANYSAPIDLLHDRLIKGAVLRLADEHYYWYSCIHHIVIDGYGAILLINRTSDLYTAALEGREPNPPSVPPLTELNTAEDSYRASARFTKDRDYWMGKAAGLPDPLSLSSTAAAPDVCPRRIGGLLSPQLTAALDAAAERTQSFQTPILIAALAAYLSHLTGADDVVLSLPVSGRTSAVLRRSGGMVSNVVPIRVTISPTTTLAELVGQVQLDLTGALRHQRYRSEDLRRDLGGNGDPRGFYGPAINIMNFPSDVKLGPVSGRFQILSTGPVQDLSVNLYPSVDGTTRIDFEANRRSYTDVDLRNHHRRFIDLLQTFASAPPDSPVFGFDVLTAPERRSLVPAAGAPALEPVVLADILARGVATGRTAIVSGDLEISYRELDQTTNRLARRLITLGSAPGTVVAAAFPRGIHGLCALWAIAKTGATYLPMDPRLPTERLAHMLVDSGATIGLTDICAPLPQTVPWLEIDGIEFGGTGFDEVVHAESDAPITDADRGGRIRDQHIAYIIYTSGSTGVPKGVAIPHTGLATFTRQARPELAVTPSSRVLRVSSPSFDASIFEMVLAFSAGATLVIAPPDVVGGDELGEVIRRGAVTHIVCAPAILGTLDVAELESLETVVVGGDVCPPDLVARFGSRMRFFNSYGPTETTVVVTMSEALVAPESITIGSPLQGVRALVLDRWLRPMPEGVAGELYLAGAGLGSGYLGRSDLTAGRFVANPTAPGLRMYRTGDMVRWNGHGRLEYLGRSDFQVKIRGLRVELGEIESQLYRRSDVGAAVVVARKDRRDQTILVGYLSPAPGQTIEPAAVRMALAQALPAHMVPTVITVLEHLPLNRTGKVDRSALPEPELAPASPYRSPSTTNELVVASIFSEVLDTDRVGADAGFFELGGDSLTATRLVSRINAELGTRMTVRDIFEDPTVSGIARRPGSAGPTRTALVAGVRPERVPLSPPQTRMWFLNRFDPSTTAYHLPLVVGLDGDLDVEALHAAMRDVLQRHESLRTVFPEDDAGPVQRVLPIDQVSIDLTPRPLDAARLIPALGMLASTPFDITTSMSLRTQLFRLSDRSHALALIMHHIVADGGSLAPLARDIAIAYEARRRGAAPGWQELPVQYADYAVWQNDWLGASDDPDAAGSRQAKNWMHILSGAPAVLSLPTDRPRPAVVSYRGAAVDFAVDRDLTDRVRHFAGSHDATMFMTLHAAYATLLARICSTPDIVIGTPISGRSDPLLDDLVGMFVNTVPLRTIIDPGTRFSELIGQIRATDLAAYANADVPFERLVDELSVPRSGAFSPVFQVTLSVHTNTVTTSDGAAALQLPGLTVRALDFEHGTTHFDLALNIDEQADGTLTGELRYATDLFDASTAQAMASRFVRLLDKLTEQPEVAIGDVDILDAEETARLVPALGPASVAPATFGELISTAVRANPDGVALQWQGAAHTYREVDDWSTELAQHLTSHGAGLESYVAVAVRRSLDSVRATWAVIKTGAAFLPLDPAYPGERIAHMLTDSGARLGLTTAADRPHLPDTVHWIIVEDERGPTDVRCTDAAVDVDRAAYMIYTSGSTGTPKGVVVTHRGLANLAAERRSSYVMHEAARFLHNTSPSFDMAIGEQIAALSAAATLVISPPDLAPDDLTELLATEHITHALITPTMLAALDPAGLDDLVVLGVGGEAVTPELVDRWAPGRLMRNGYGPTEATDIATVARLEAGRPVSIGTAVHGVELFVLDPRLRPVPPGVTGELYLAGPALARGYHRRHALTAERFVANPYSVPGARMYRTGDVVSWVEGELRYHGRSDNQVKIRGHRIELGEIDAVLAVHPTVDVVRTTVRRLPGGDDGLVSYVVGATAEAAVLRTYAATRLPGHLHPAAIMVIASLPLSPNGKLDDRALPEPEMISTRAYRAPETERERLLTGMFAEILGVDEASVGADDSFFDLHGNSLSAIRVVSRVNTVTGSRLSVKTLFDHPDVASLARQIDDRGAARPALSRVARPVEAPLSAAQMRMWIVNQFDTTASTYNIVLPLRIIGDLDIAALQAAFADVTNRHESLRTVFPAERQAPVQRVVAAAGVDLTPVPTDPTRVLQAVFKLASSGFDVAREVPVRGRLLACGSDDHVVVLVLHHIVADGLSMAPLARDLMVAYTARCVGIAPGWEELPVQYIDFTLWQQRVLGSEDDPESPAALQIQYWKRQLADLPAVIDLPTDRPRPTIASHRGAAVGFEVSAVTVAGMESLMQRRGVSLFMVVHAALAALLARLSGSADVVIGTPVSGRDDADLEAMVGMFVNTLVLRTTVDADRTFDEFLDTVRSTDLAAYSHSDVSFERLVEVMNPPRTQSFSPLFQVMLNIDPALPTNVELPGLTISPVAFETHAAQFDLAFTIREPAAIAVPLEGELRYATDLFDAETATSLTERLVRVLDVIAATPSITLADLPLLTTAEALSFVPARGSASAPPATLDELIGAAVTRNPNGTALVWRGAAHSYREVDAWSRNLARLLVDAGAGPETFVAIALPRSIDSVRSVWAVTRSGAAFVPVDPRYPAERITQMISDSGAALGITTRAERPHLPGTVRWFVLEDLGDLTKADDRRFEPVPARVDQPAYMIYTSGSTGRPKGVVVTHSGLANLSAERRENYLVESSSRFLHNTSPSFDMAIGEQISALSAAATLVISDPELSPQQLAELMAHDNVTHALITPSVLGTLSPGSLPNLAVLGVGGEAVSAELVAAWAPGRTMRNGYGPTEATDIATVASLEPGHPVAIGRAVHGFELCVLDQRLAPVPVGVPGELYLGGPALARGYHRRPDLTADRFVANPFGTHGERMYRTGDVVTWSRNGELRYHGRGDRQIKIRGHRVELGDIDTAVSRHPAVKRSVTVSRSTQSGDPVLVSYVVAAPDAEVEDGQISAFIAEFLPRHMVPAAVVAVEHLPVTPSGKLDEKALPAPEFTSSAPFTEPDTGTERLVADAFAMTLRTTTAIGALDDFFDLGGNSLLAIGMMDAIRRTTGRPAQLQWLFHDPTPRGLAGRIDAPGPEIADAATLDVVFPIRPEGERPPLFCIHPILGLAWSYAGLARHVDIDQPIIGIQVPGIISDEGLPDSIEATAARYVREIRRIQPHGPYHLLGWSLGGVIAHEMAVQLEQTGSPVAALVMLDSHAAVVDSTSTPLRAADLLGALGLDHIDSGALGEVTLDDAVALLDGIEDMPPGLTADQIRQLVAAARHNSSLLHQHTPGIFGGQLLVVGADSVDGPGTNAADSWFPFVTGAITDCPVPFTHWQMCSHTALQTIGPIVDRYLRASNDAEPVAGEVS</sequence>
<dbReference type="InterPro" id="IPR006162">
    <property type="entry name" value="Ppantetheine_attach_site"/>
</dbReference>
<dbReference type="NCBIfam" id="TIGR01733">
    <property type="entry name" value="AA-adenyl-dom"/>
    <property type="match status" value="3"/>
</dbReference>
<dbReference type="InterPro" id="IPR045851">
    <property type="entry name" value="AMP-bd_C_sf"/>
</dbReference>
<dbReference type="InterPro" id="IPR029058">
    <property type="entry name" value="AB_hydrolase_fold"/>
</dbReference>
<protein>
    <submittedName>
        <fullName evidence="5">Amino acid adenylation domain-containing protein</fullName>
    </submittedName>
</protein>
<dbReference type="NCBIfam" id="NF003417">
    <property type="entry name" value="PRK04813.1"/>
    <property type="match status" value="3"/>
</dbReference>
<dbReference type="InterPro" id="IPR036736">
    <property type="entry name" value="ACP-like_sf"/>
</dbReference>
<dbReference type="EMBL" id="QJSP01000005">
    <property type="protein sequence ID" value="PYE17931.1"/>
    <property type="molecule type" value="Genomic_DNA"/>
</dbReference>
<dbReference type="GO" id="GO:0005829">
    <property type="term" value="C:cytosol"/>
    <property type="evidence" value="ECO:0007669"/>
    <property type="project" value="TreeGrafter"/>
</dbReference>
<proteinExistence type="predicted"/>
<dbReference type="CDD" id="cd19540">
    <property type="entry name" value="LCL_NRPS-like"/>
    <property type="match status" value="2"/>
</dbReference>
<feature type="domain" description="Carrier" evidence="4">
    <location>
        <begin position="2012"/>
        <end position="2089"/>
    </location>
</feature>
<evidence type="ECO:0000256" key="1">
    <source>
        <dbReference type="ARBA" id="ARBA00001957"/>
    </source>
</evidence>
<dbReference type="GO" id="GO:0031177">
    <property type="term" value="F:phosphopantetheine binding"/>
    <property type="evidence" value="ECO:0007669"/>
    <property type="project" value="InterPro"/>
</dbReference>